<dbReference type="RefSeq" id="WP_276266675.1">
    <property type="nucleotide sequence ID" value="NZ_JARJLM010000412.1"/>
</dbReference>
<dbReference type="InterPro" id="IPR022996">
    <property type="entry name" value="UPF0310"/>
</dbReference>
<proteinExistence type="inferred from homology"/>
<gene>
    <name evidence="2" type="ORF">P3W85_24435</name>
</gene>
<feature type="domain" description="EVE" evidence="1">
    <location>
        <begin position="4"/>
        <end position="131"/>
    </location>
</feature>
<reference evidence="2 3" key="1">
    <citation type="submission" date="2023-03" db="EMBL/GenBank/DDBJ databases">
        <title>Draft assemblies of triclosan tolerant bacteria isolated from returned activated sludge.</title>
        <authorList>
            <person name="Van Hamelsveld S."/>
        </authorList>
    </citation>
    <scope>NUCLEOTIDE SEQUENCE [LARGE SCALE GENOMIC DNA]</scope>
    <source>
        <strain evidence="2 3">GW210010_S58</strain>
    </source>
</reference>
<comment type="caution">
    <text evidence="2">The sequence shown here is derived from an EMBL/GenBank/DDBJ whole genome shotgun (WGS) entry which is preliminary data.</text>
</comment>
<feature type="non-terminal residue" evidence="2">
    <location>
        <position position="144"/>
    </location>
</feature>
<sequence>MSAWLGVVSRAHVRRGVAGGFAQLCHGKAQPLRRMRPGDWLVYYSPSEEMGGAPLRAFTAIGRIVDDEVFAFDMGGGFVPFRRRVGYVDAMDVPMDMIKNELALCAAPNWGMALRRGHLPLAPGDFAVIAAAMGADLEADLGSV</sequence>
<dbReference type="HAMAP" id="MF_00771">
    <property type="entry name" value="UPF0310"/>
    <property type="match status" value="1"/>
</dbReference>
<dbReference type="CDD" id="cd21132">
    <property type="entry name" value="EVE-like"/>
    <property type="match status" value="1"/>
</dbReference>
<organism evidence="2 3">
    <name type="scientific">Cupriavidus basilensis</name>
    <dbReference type="NCBI Taxonomy" id="68895"/>
    <lineage>
        <taxon>Bacteria</taxon>
        <taxon>Pseudomonadati</taxon>
        <taxon>Pseudomonadota</taxon>
        <taxon>Betaproteobacteria</taxon>
        <taxon>Burkholderiales</taxon>
        <taxon>Burkholderiaceae</taxon>
        <taxon>Cupriavidus</taxon>
    </lineage>
</organism>
<dbReference type="Gene3D" id="3.10.590.10">
    <property type="entry name" value="ph1033 like domains"/>
    <property type="match status" value="1"/>
</dbReference>
<accession>A0ABT6ATX0</accession>
<evidence type="ECO:0000313" key="3">
    <source>
        <dbReference type="Proteomes" id="UP001216674"/>
    </source>
</evidence>
<dbReference type="Pfam" id="PF01878">
    <property type="entry name" value="EVE"/>
    <property type="match status" value="1"/>
</dbReference>
<protein>
    <submittedName>
        <fullName evidence="2">EVE domain-containing protein</fullName>
    </submittedName>
</protein>
<name>A0ABT6ATX0_9BURK</name>
<evidence type="ECO:0000259" key="1">
    <source>
        <dbReference type="Pfam" id="PF01878"/>
    </source>
</evidence>
<evidence type="ECO:0000313" key="2">
    <source>
        <dbReference type="EMBL" id="MDF3836075.1"/>
    </source>
</evidence>
<dbReference type="InterPro" id="IPR002740">
    <property type="entry name" value="EVE_domain"/>
</dbReference>
<dbReference type="EMBL" id="JARJLM010000412">
    <property type="protein sequence ID" value="MDF3836075.1"/>
    <property type="molecule type" value="Genomic_DNA"/>
</dbReference>
<dbReference type="Proteomes" id="UP001216674">
    <property type="component" value="Unassembled WGS sequence"/>
</dbReference>
<dbReference type="SUPFAM" id="SSF88697">
    <property type="entry name" value="PUA domain-like"/>
    <property type="match status" value="1"/>
</dbReference>
<dbReference type="NCBIfam" id="NF002616">
    <property type="entry name" value="PRK02268.1-2"/>
    <property type="match status" value="1"/>
</dbReference>
<dbReference type="InterPro" id="IPR015947">
    <property type="entry name" value="PUA-like_sf"/>
</dbReference>
<keyword evidence="3" id="KW-1185">Reference proteome</keyword>